<dbReference type="CDD" id="cd02966">
    <property type="entry name" value="TlpA_like_family"/>
    <property type="match status" value="1"/>
</dbReference>
<dbReference type="PANTHER" id="PTHR42852:SF13">
    <property type="entry name" value="PROTEIN DIPZ"/>
    <property type="match status" value="1"/>
</dbReference>
<accession>A0A382DBV1</accession>
<dbReference type="InterPro" id="IPR000866">
    <property type="entry name" value="AhpC/TSA"/>
</dbReference>
<evidence type="ECO:0000313" key="2">
    <source>
        <dbReference type="EMBL" id="SVB35920.1"/>
    </source>
</evidence>
<dbReference type="AlphaFoldDB" id="A0A382DBV1"/>
<organism evidence="2">
    <name type="scientific">marine metagenome</name>
    <dbReference type="NCBI Taxonomy" id="408172"/>
    <lineage>
        <taxon>unclassified sequences</taxon>
        <taxon>metagenomes</taxon>
        <taxon>ecological metagenomes</taxon>
    </lineage>
</organism>
<dbReference type="EMBL" id="UINC01038627">
    <property type="protein sequence ID" value="SVB35920.1"/>
    <property type="molecule type" value="Genomic_DNA"/>
</dbReference>
<dbReference type="GO" id="GO:0016491">
    <property type="term" value="F:oxidoreductase activity"/>
    <property type="evidence" value="ECO:0007669"/>
    <property type="project" value="InterPro"/>
</dbReference>
<dbReference type="PANTHER" id="PTHR42852">
    <property type="entry name" value="THIOL:DISULFIDE INTERCHANGE PROTEIN DSBE"/>
    <property type="match status" value="1"/>
</dbReference>
<proteinExistence type="predicted"/>
<dbReference type="GO" id="GO:0016209">
    <property type="term" value="F:antioxidant activity"/>
    <property type="evidence" value="ECO:0007669"/>
    <property type="project" value="InterPro"/>
</dbReference>
<feature type="non-terminal residue" evidence="2">
    <location>
        <position position="203"/>
    </location>
</feature>
<dbReference type="Gene3D" id="3.40.30.10">
    <property type="entry name" value="Glutaredoxin"/>
    <property type="match status" value="1"/>
</dbReference>
<reference evidence="2" key="1">
    <citation type="submission" date="2018-05" db="EMBL/GenBank/DDBJ databases">
        <authorList>
            <person name="Lanie J.A."/>
            <person name="Ng W.-L."/>
            <person name="Kazmierczak K.M."/>
            <person name="Andrzejewski T.M."/>
            <person name="Davidsen T.M."/>
            <person name="Wayne K.J."/>
            <person name="Tettelin H."/>
            <person name="Glass J.I."/>
            <person name="Rusch D."/>
            <person name="Podicherti R."/>
            <person name="Tsui H.-C.T."/>
            <person name="Winkler M.E."/>
        </authorList>
    </citation>
    <scope>NUCLEOTIDE SEQUENCE</scope>
</reference>
<gene>
    <name evidence="2" type="ORF">METZ01_LOCUS188774</name>
</gene>
<evidence type="ECO:0000259" key="1">
    <source>
        <dbReference type="PROSITE" id="PS51352"/>
    </source>
</evidence>
<dbReference type="InterPro" id="IPR013766">
    <property type="entry name" value="Thioredoxin_domain"/>
</dbReference>
<dbReference type="InterPro" id="IPR036249">
    <property type="entry name" value="Thioredoxin-like_sf"/>
</dbReference>
<dbReference type="InterPro" id="IPR050553">
    <property type="entry name" value="Thioredoxin_ResA/DsbE_sf"/>
</dbReference>
<dbReference type="Pfam" id="PF00578">
    <property type="entry name" value="AhpC-TSA"/>
    <property type="match status" value="1"/>
</dbReference>
<name>A0A382DBV1_9ZZZZ</name>
<protein>
    <recommendedName>
        <fullName evidence="1">Thioredoxin domain-containing protein</fullName>
    </recommendedName>
</protein>
<dbReference type="PROSITE" id="PS51352">
    <property type="entry name" value="THIOREDOXIN_2"/>
    <property type="match status" value="1"/>
</dbReference>
<dbReference type="SUPFAM" id="SSF52833">
    <property type="entry name" value="Thioredoxin-like"/>
    <property type="match status" value="1"/>
</dbReference>
<sequence>MLPPHEEAMAREKYKSVILVFVALGVCLALFTAQVIAQSGHAGDLSKQITGAMAKFTASDEPQQIPAINFHNEQGQKIDLSAMAGKVVLINFWATWCDPCRREMKALDELQAQLGGSEFMVVALSSDRKGIPAVRKFYDDNGIKHLLAYNDKYGKAQRTMRVFGLPTTLLLDRRGRELGRLVGSAEWSSPEAVELIRAAMERA</sequence>
<feature type="domain" description="Thioredoxin" evidence="1">
    <location>
        <begin position="59"/>
        <end position="201"/>
    </location>
</feature>